<keyword evidence="5 7" id="KW-0472">Membrane</keyword>
<protein>
    <submittedName>
        <fullName evidence="8">YihY/virulence factor BrkB family protein</fullName>
    </submittedName>
</protein>
<dbReference type="KEGG" id="fgg:FSB75_18390"/>
<dbReference type="PANTHER" id="PTHR30213:SF1">
    <property type="entry name" value="INNER MEMBRANE PROTEIN YHJD"/>
    <property type="match status" value="1"/>
</dbReference>
<feature type="region of interest" description="Disordered" evidence="6">
    <location>
        <begin position="305"/>
        <end position="328"/>
    </location>
</feature>
<feature type="transmembrane region" description="Helical" evidence="7">
    <location>
        <begin position="96"/>
        <end position="117"/>
    </location>
</feature>
<feature type="transmembrane region" description="Helical" evidence="7">
    <location>
        <begin position="138"/>
        <end position="161"/>
    </location>
</feature>
<name>A0A5B8UMI8_9BACT</name>
<dbReference type="RefSeq" id="WP_146790475.1">
    <property type="nucleotide sequence ID" value="NZ_BAABIO010000003.1"/>
</dbReference>
<sequence length="328" mass="35814">MADKFSVKKLWPVMKQAFTGFGNDKVMKLSASLAYYTVFSIGPVIIVIIYFAGVIYGREAIQGSIFGQIKGLVGADAAAQIQDMIKNAALNTGGKLAAIIGIVTLIIGATSVFGEIQDSINQIWNLKPKPKKGWLKMIINRLLSFSVIISLGFILLVSLVLNGLIEALMGRLQAYFPNVTVVLVYIVNILLTFIVTTALFGVIFKVLPDALIKWKDVAVGSMVTAVLFMVGKFAITFYIGKSNVGNTYGAAGSLVVLLVWVYYSSVILYFGAEFTKAFAANFGSPIHPNDYAVWVKNIEVEEKNGSLKEQEEKKKEQNEQTGDNIKVT</sequence>
<evidence type="ECO:0000256" key="2">
    <source>
        <dbReference type="ARBA" id="ARBA00022475"/>
    </source>
</evidence>
<gene>
    <name evidence="8" type="ORF">FSB75_18390</name>
</gene>
<dbReference type="NCBIfam" id="TIGR00765">
    <property type="entry name" value="yihY_not_rbn"/>
    <property type="match status" value="1"/>
</dbReference>
<evidence type="ECO:0000256" key="1">
    <source>
        <dbReference type="ARBA" id="ARBA00004651"/>
    </source>
</evidence>
<feature type="transmembrane region" description="Helical" evidence="7">
    <location>
        <begin position="251"/>
        <end position="272"/>
    </location>
</feature>
<proteinExistence type="predicted"/>
<evidence type="ECO:0000313" key="8">
    <source>
        <dbReference type="EMBL" id="QEC57788.1"/>
    </source>
</evidence>
<organism evidence="8 9">
    <name type="scientific">Flavisolibacter ginsenosidimutans</name>
    <dbReference type="NCBI Taxonomy" id="661481"/>
    <lineage>
        <taxon>Bacteria</taxon>
        <taxon>Pseudomonadati</taxon>
        <taxon>Bacteroidota</taxon>
        <taxon>Chitinophagia</taxon>
        <taxon>Chitinophagales</taxon>
        <taxon>Chitinophagaceae</taxon>
        <taxon>Flavisolibacter</taxon>
    </lineage>
</organism>
<keyword evidence="3 7" id="KW-0812">Transmembrane</keyword>
<evidence type="ECO:0000256" key="4">
    <source>
        <dbReference type="ARBA" id="ARBA00022989"/>
    </source>
</evidence>
<evidence type="ECO:0000256" key="3">
    <source>
        <dbReference type="ARBA" id="ARBA00022692"/>
    </source>
</evidence>
<dbReference type="OrthoDB" id="9797028at2"/>
<evidence type="ECO:0000313" key="9">
    <source>
        <dbReference type="Proteomes" id="UP000321204"/>
    </source>
</evidence>
<dbReference type="EMBL" id="CP042433">
    <property type="protein sequence ID" value="QEC57788.1"/>
    <property type="molecule type" value="Genomic_DNA"/>
</dbReference>
<accession>A0A5B8UMI8</accession>
<dbReference type="InterPro" id="IPR017039">
    <property type="entry name" value="Virul_fac_BrkB"/>
</dbReference>
<feature type="transmembrane region" description="Helical" evidence="7">
    <location>
        <begin position="219"/>
        <end position="239"/>
    </location>
</feature>
<reference evidence="8 9" key="1">
    <citation type="journal article" date="2015" name="Int. J. Syst. Evol. Microbiol.">
        <title>Flavisolibacter ginsenosidimutans sp. nov., with ginsenoside-converting activity isolated from soil used for cultivating ginseng.</title>
        <authorList>
            <person name="Zhao Y."/>
            <person name="Liu Q."/>
            <person name="Kang M.S."/>
            <person name="Jin F."/>
            <person name="Yu H."/>
            <person name="Im W.T."/>
        </authorList>
    </citation>
    <scope>NUCLEOTIDE SEQUENCE [LARGE SCALE GENOMIC DNA]</scope>
    <source>
        <strain evidence="8 9">Gsoil 636</strain>
    </source>
</reference>
<feature type="transmembrane region" description="Helical" evidence="7">
    <location>
        <begin position="33"/>
        <end position="56"/>
    </location>
</feature>
<keyword evidence="9" id="KW-1185">Reference proteome</keyword>
<dbReference type="PIRSF" id="PIRSF035875">
    <property type="entry name" value="RNase_BN"/>
    <property type="match status" value="1"/>
</dbReference>
<dbReference type="GO" id="GO:0005886">
    <property type="term" value="C:plasma membrane"/>
    <property type="evidence" value="ECO:0007669"/>
    <property type="project" value="UniProtKB-SubCell"/>
</dbReference>
<dbReference type="Pfam" id="PF03631">
    <property type="entry name" value="Virul_fac_BrkB"/>
    <property type="match status" value="1"/>
</dbReference>
<feature type="compositionally biased region" description="Basic and acidic residues" evidence="6">
    <location>
        <begin position="305"/>
        <end position="318"/>
    </location>
</feature>
<evidence type="ECO:0000256" key="7">
    <source>
        <dbReference type="SAM" id="Phobius"/>
    </source>
</evidence>
<keyword evidence="2" id="KW-1003">Cell membrane</keyword>
<keyword evidence="4 7" id="KW-1133">Transmembrane helix</keyword>
<evidence type="ECO:0000256" key="6">
    <source>
        <dbReference type="SAM" id="MobiDB-lite"/>
    </source>
</evidence>
<dbReference type="Proteomes" id="UP000321204">
    <property type="component" value="Chromosome"/>
</dbReference>
<feature type="transmembrane region" description="Helical" evidence="7">
    <location>
        <begin position="181"/>
        <end position="207"/>
    </location>
</feature>
<evidence type="ECO:0000256" key="5">
    <source>
        <dbReference type="ARBA" id="ARBA00023136"/>
    </source>
</evidence>
<dbReference type="AlphaFoldDB" id="A0A5B8UMI8"/>
<comment type="subcellular location">
    <subcellularLocation>
        <location evidence="1">Cell membrane</location>
        <topology evidence="1">Multi-pass membrane protein</topology>
    </subcellularLocation>
</comment>
<dbReference type="PANTHER" id="PTHR30213">
    <property type="entry name" value="INNER MEMBRANE PROTEIN YHJD"/>
    <property type="match status" value="1"/>
</dbReference>